<comment type="caution">
    <text evidence="2">The sequence shown here is derived from an EMBL/GenBank/DDBJ whole genome shotgun (WGS) entry which is preliminary data.</text>
</comment>
<sequence length="657" mass="71265">MSLTTRAARATDRALRTDLALLLALRGYEGMASAWRHEPDATALPVRFLGRPAAVVRGADGARTFYDTERFARTGAVPAVVAHPLFGRGAVHGLDGDPHRFRKAVFLEVLDHSSVAALAQRTADAWRRTVSSWEAGSRHDVFTEAVTALGRGALEWCGSSVRPDDVDAWSRDLAGIVDGFGSLGPRQALRRRLARRRSEVWARRSILAARTLPDDAPLTPVRRLAVARDERGRRLDVRTAGVELLNLVRPTVAVAWFVAFAAQALAEHRDLRPRLATATGTDADRVALAHELRRLCPFVPALAAIARRDVRLGPDGPTLHRGERLVLDVYGTDHLPGRYPRPGVLDPDRFREQAPGPFDLVPQGGGDPAHGHRCPGEPVTVLLLADALRTLADLEADLDGPAGYGLRTMPTRPRNGPRLRVRRPLRETAADPDPQLDPQFDTVAPTGVAATTLPEETVPPPQPDPRHDHRTDPHVDRHPDPRRGGAPDDAAVLDAVALDHRRVLDALDRLQRDPAPTDPLGPALWLLAVHDALHHELFPLVTGDEAARRAVEASLTECALLQQQTEQLQTVSPTDGVDLVQAGLVAETAESHFRAQSDVELPALLPHLDAAGRTVLVEALAQVPPATTGLQRYGELSGSARARIRATWVRPAPPATS</sequence>
<dbReference type="GO" id="GO:0020037">
    <property type="term" value="F:heme binding"/>
    <property type="evidence" value="ECO:0007669"/>
    <property type="project" value="InterPro"/>
</dbReference>
<proteinExistence type="predicted"/>
<keyword evidence="3" id="KW-1185">Reference proteome</keyword>
<dbReference type="GO" id="GO:0004497">
    <property type="term" value="F:monooxygenase activity"/>
    <property type="evidence" value="ECO:0007669"/>
    <property type="project" value="InterPro"/>
</dbReference>
<dbReference type="RefSeq" id="WP_141847077.1">
    <property type="nucleotide sequence ID" value="NZ_BAAAPR010000017.1"/>
</dbReference>
<reference evidence="2 3" key="1">
    <citation type="submission" date="2019-06" db="EMBL/GenBank/DDBJ databases">
        <title>Sequencing the genomes of 1000 actinobacteria strains.</title>
        <authorList>
            <person name="Klenk H.-P."/>
        </authorList>
    </citation>
    <scope>NUCLEOTIDE SEQUENCE [LARGE SCALE GENOMIC DNA]</scope>
    <source>
        <strain evidence="2 3">DSM 18607</strain>
    </source>
</reference>
<dbReference type="Gene3D" id="1.10.630.10">
    <property type="entry name" value="Cytochrome P450"/>
    <property type="match status" value="1"/>
</dbReference>
<dbReference type="Proteomes" id="UP000317893">
    <property type="component" value="Unassembled WGS sequence"/>
</dbReference>
<dbReference type="GO" id="GO:0016705">
    <property type="term" value="F:oxidoreductase activity, acting on paired donors, with incorporation or reduction of molecular oxygen"/>
    <property type="evidence" value="ECO:0007669"/>
    <property type="project" value="InterPro"/>
</dbReference>
<organism evidence="2 3">
    <name type="scientific">Lapillicoccus jejuensis</name>
    <dbReference type="NCBI Taxonomy" id="402171"/>
    <lineage>
        <taxon>Bacteria</taxon>
        <taxon>Bacillati</taxon>
        <taxon>Actinomycetota</taxon>
        <taxon>Actinomycetes</taxon>
        <taxon>Micrococcales</taxon>
        <taxon>Intrasporangiaceae</taxon>
        <taxon>Lapillicoccus</taxon>
    </lineage>
</organism>
<feature type="region of interest" description="Disordered" evidence="1">
    <location>
        <begin position="452"/>
        <end position="488"/>
    </location>
</feature>
<name>A0A542DXH6_9MICO</name>
<dbReference type="GO" id="GO:0005506">
    <property type="term" value="F:iron ion binding"/>
    <property type="evidence" value="ECO:0007669"/>
    <property type="project" value="InterPro"/>
</dbReference>
<accession>A0A542DXH6</accession>
<feature type="region of interest" description="Disordered" evidence="1">
    <location>
        <begin position="398"/>
        <end position="421"/>
    </location>
</feature>
<dbReference type="EMBL" id="VFMN01000001">
    <property type="protein sequence ID" value="TQJ07801.1"/>
    <property type="molecule type" value="Genomic_DNA"/>
</dbReference>
<protein>
    <submittedName>
        <fullName evidence="2">Cytochrome P450</fullName>
    </submittedName>
</protein>
<dbReference type="OrthoDB" id="9764248at2"/>
<dbReference type="AlphaFoldDB" id="A0A542DXH6"/>
<evidence type="ECO:0000256" key="1">
    <source>
        <dbReference type="SAM" id="MobiDB-lite"/>
    </source>
</evidence>
<evidence type="ECO:0000313" key="3">
    <source>
        <dbReference type="Proteomes" id="UP000317893"/>
    </source>
</evidence>
<dbReference type="SUPFAM" id="SSF48264">
    <property type="entry name" value="Cytochrome P450"/>
    <property type="match status" value="1"/>
</dbReference>
<evidence type="ECO:0000313" key="2">
    <source>
        <dbReference type="EMBL" id="TQJ07801.1"/>
    </source>
</evidence>
<gene>
    <name evidence="2" type="ORF">FB458_0870</name>
</gene>
<dbReference type="InterPro" id="IPR036396">
    <property type="entry name" value="Cyt_P450_sf"/>
</dbReference>
<feature type="compositionally biased region" description="Basic and acidic residues" evidence="1">
    <location>
        <begin position="464"/>
        <end position="486"/>
    </location>
</feature>